<feature type="transmembrane region" description="Helical" evidence="6">
    <location>
        <begin position="233"/>
        <end position="256"/>
    </location>
</feature>
<evidence type="ECO:0000256" key="5">
    <source>
        <dbReference type="ARBA" id="ARBA00023136"/>
    </source>
</evidence>
<feature type="transmembrane region" description="Helical" evidence="6">
    <location>
        <begin position="320"/>
        <end position="340"/>
    </location>
</feature>
<evidence type="ECO:0008006" key="9">
    <source>
        <dbReference type="Google" id="ProtNLM"/>
    </source>
</evidence>
<evidence type="ECO:0000256" key="1">
    <source>
        <dbReference type="ARBA" id="ARBA00004651"/>
    </source>
</evidence>
<feature type="transmembrane region" description="Helical" evidence="6">
    <location>
        <begin position="47"/>
        <end position="71"/>
    </location>
</feature>
<gene>
    <name evidence="7" type="ORF">BN85311050</name>
</gene>
<dbReference type="KEGG" id="abra:BN85311050"/>
<dbReference type="Pfam" id="PF03706">
    <property type="entry name" value="LPG_synthase_TM"/>
    <property type="match status" value="1"/>
</dbReference>
<dbReference type="OrthoDB" id="394179at2"/>
<keyword evidence="2" id="KW-1003">Cell membrane</keyword>
<keyword evidence="5 6" id="KW-0472">Membrane</keyword>
<proteinExistence type="predicted"/>
<dbReference type="PANTHER" id="PTHR37693:SF1">
    <property type="entry name" value="INTEGRAL MEMBRANE PROTEIN"/>
    <property type="match status" value="1"/>
</dbReference>
<dbReference type="NCBIfam" id="TIGR00374">
    <property type="entry name" value="flippase-like domain"/>
    <property type="match status" value="1"/>
</dbReference>
<dbReference type="STRING" id="61635.BN85311050"/>
<evidence type="ECO:0000313" key="8">
    <source>
        <dbReference type="Proteomes" id="UP000032737"/>
    </source>
</evidence>
<evidence type="ECO:0000256" key="3">
    <source>
        <dbReference type="ARBA" id="ARBA00022692"/>
    </source>
</evidence>
<feature type="transmembrane region" description="Helical" evidence="6">
    <location>
        <begin position="12"/>
        <end position="31"/>
    </location>
</feature>
<evidence type="ECO:0000256" key="2">
    <source>
        <dbReference type="ARBA" id="ARBA00022475"/>
    </source>
</evidence>
<feature type="transmembrane region" description="Helical" evidence="6">
    <location>
        <begin position="160"/>
        <end position="182"/>
    </location>
</feature>
<keyword evidence="8" id="KW-1185">Reference proteome</keyword>
<evidence type="ECO:0000313" key="7">
    <source>
        <dbReference type="EMBL" id="CCV66126.1"/>
    </source>
</evidence>
<dbReference type="InterPro" id="IPR022791">
    <property type="entry name" value="L-PG_synthase/AglD"/>
</dbReference>
<name>U4KP80_9MOLU</name>
<organism evidence="7 8">
    <name type="scientific">Acholeplasma brassicae</name>
    <dbReference type="NCBI Taxonomy" id="61635"/>
    <lineage>
        <taxon>Bacteria</taxon>
        <taxon>Bacillati</taxon>
        <taxon>Mycoplasmatota</taxon>
        <taxon>Mollicutes</taxon>
        <taxon>Acholeplasmatales</taxon>
        <taxon>Acholeplasmataceae</taxon>
        <taxon>Acholeplasma</taxon>
    </lineage>
</organism>
<keyword evidence="4 6" id="KW-1133">Transmembrane helix</keyword>
<dbReference type="AlphaFoldDB" id="U4KP80"/>
<feature type="transmembrane region" description="Helical" evidence="6">
    <location>
        <begin position="129"/>
        <end position="148"/>
    </location>
</feature>
<keyword evidence="3 6" id="KW-0812">Transmembrane</keyword>
<dbReference type="RefSeq" id="WP_030004986.1">
    <property type="nucleotide sequence ID" value="NC_022549.1"/>
</dbReference>
<dbReference type="HOGENOM" id="CLU_039146_0_0_14"/>
<dbReference type="PANTHER" id="PTHR37693">
    <property type="entry name" value="PHOSPHATIDYLGLYCEROL LYSYLTRANSFERASE"/>
    <property type="match status" value="1"/>
</dbReference>
<comment type="subcellular location">
    <subcellularLocation>
        <location evidence="1">Cell membrane</location>
        <topology evidence="1">Multi-pass membrane protein</topology>
    </subcellularLocation>
</comment>
<evidence type="ECO:0000256" key="4">
    <source>
        <dbReference type="ARBA" id="ARBA00022989"/>
    </source>
</evidence>
<dbReference type="EMBL" id="FO681348">
    <property type="protein sequence ID" value="CCV66126.1"/>
    <property type="molecule type" value="Genomic_DNA"/>
</dbReference>
<accession>U4KP80</accession>
<dbReference type="Proteomes" id="UP000032737">
    <property type="component" value="Chromosome"/>
</dbReference>
<evidence type="ECO:0000256" key="6">
    <source>
        <dbReference type="SAM" id="Phobius"/>
    </source>
</evidence>
<dbReference type="GO" id="GO:0005886">
    <property type="term" value="C:plasma membrane"/>
    <property type="evidence" value="ECO:0007669"/>
    <property type="project" value="UniProtKB-SubCell"/>
</dbReference>
<reference evidence="7 8" key="1">
    <citation type="journal article" date="2013" name="J. Mol. Microbiol. Biotechnol.">
        <title>Analysis of the Complete Genomes of Acholeplasma brassicae , A. palmae and A. laidlawii and Their Comparison to the Obligate Parasites from ' Candidatus Phytoplasma'.</title>
        <authorList>
            <person name="Kube M."/>
            <person name="Siewert C."/>
            <person name="Migdoll A.M."/>
            <person name="Duduk B."/>
            <person name="Holz S."/>
            <person name="Rabus R."/>
            <person name="Seemuller E."/>
            <person name="Mitrovic J."/>
            <person name="Muller I."/>
            <person name="Buttner C."/>
            <person name="Reinhardt R."/>
        </authorList>
    </citation>
    <scope>NUCLEOTIDE SEQUENCE [LARGE SCALE GENOMIC DNA]</scope>
    <source>
        <strain evidence="8">0502</strain>
    </source>
</reference>
<protein>
    <recommendedName>
        <fullName evidence="9">Phosphatidylglycerol lysyltransferase</fullName>
    </recommendedName>
</protein>
<sequence>MKKETSKRKIAGNLFFVLITLIGLLVIVFSLNDINEIKQALTKADPLYIIIGLVISLLHMVVSSFTLHFIASGLGVRLKKKDSLTIAGSEYFFNAITPFASGGQPIQGYLLHKKGVSGDQTISILMTNFIVYQTVMTVVSTVGLLLFYREVKDILNQYMFLIMIGYTINLLILVVLVLVSVLPKMHKLFEGIFRLLGKIKFLTKRMKSLEEKTFSFVKDFQHGMGLLFKRKRVFIGATMLRVVGILLLNSIPYVVFLGFGFDLGPSDLAFVISVSAFSTTFMMWVPTPGASGGTEWAFTVIFVSLLRGLGHPMLVASMLVWRFITYYFGMLYGFICYLIVQKRGN</sequence>